<feature type="signal peptide" evidence="3">
    <location>
        <begin position="1"/>
        <end position="21"/>
    </location>
</feature>
<organism evidence="4 5">
    <name type="scientific">Sporothrix schenckii (strain ATCC 58251 / de Perez 2211183)</name>
    <name type="common">Rose-picker's disease fungus</name>
    <dbReference type="NCBI Taxonomy" id="1391915"/>
    <lineage>
        <taxon>Eukaryota</taxon>
        <taxon>Fungi</taxon>
        <taxon>Dikarya</taxon>
        <taxon>Ascomycota</taxon>
        <taxon>Pezizomycotina</taxon>
        <taxon>Sordariomycetes</taxon>
        <taxon>Sordariomycetidae</taxon>
        <taxon>Ophiostomatales</taxon>
        <taxon>Ophiostomataceae</taxon>
        <taxon>Sporothrix</taxon>
    </lineage>
</organism>
<dbReference type="EMBL" id="KI440852">
    <property type="protein sequence ID" value="ERS95697.1"/>
    <property type="molecule type" value="Genomic_DNA"/>
</dbReference>
<evidence type="ECO:0000256" key="3">
    <source>
        <dbReference type="SAM" id="SignalP"/>
    </source>
</evidence>
<feature type="region of interest" description="Disordered" evidence="1">
    <location>
        <begin position="181"/>
        <end position="235"/>
    </location>
</feature>
<feature type="compositionally biased region" description="Polar residues" evidence="1">
    <location>
        <begin position="181"/>
        <end position="190"/>
    </location>
</feature>
<dbReference type="AlphaFoldDB" id="U7PJH5"/>
<feature type="compositionally biased region" description="Basic and acidic residues" evidence="1">
    <location>
        <begin position="192"/>
        <end position="203"/>
    </location>
</feature>
<name>U7PJH5_SPOS1</name>
<keyword evidence="2" id="KW-1133">Transmembrane helix</keyword>
<dbReference type="OrthoDB" id="5426355at2759"/>
<keyword evidence="5" id="KW-1185">Reference proteome</keyword>
<evidence type="ECO:0008006" key="6">
    <source>
        <dbReference type="Google" id="ProtNLM"/>
    </source>
</evidence>
<feature type="region of interest" description="Disordered" evidence="1">
    <location>
        <begin position="103"/>
        <end position="125"/>
    </location>
</feature>
<evidence type="ECO:0000313" key="4">
    <source>
        <dbReference type="EMBL" id="ERS95697.1"/>
    </source>
</evidence>
<feature type="chain" id="PRO_5004686971" description="Integral membrane protein" evidence="3">
    <location>
        <begin position="22"/>
        <end position="235"/>
    </location>
</feature>
<evidence type="ECO:0000256" key="2">
    <source>
        <dbReference type="SAM" id="Phobius"/>
    </source>
</evidence>
<keyword evidence="2" id="KW-0472">Membrane</keyword>
<evidence type="ECO:0000313" key="5">
    <source>
        <dbReference type="Proteomes" id="UP000018087"/>
    </source>
</evidence>
<dbReference type="Proteomes" id="UP000018087">
    <property type="component" value="Unassembled WGS sequence"/>
</dbReference>
<keyword evidence="2" id="KW-0812">Transmembrane</keyword>
<dbReference type="eggNOG" id="ENOG502SPC3">
    <property type="taxonomic scope" value="Eukaryota"/>
</dbReference>
<dbReference type="HOGENOM" id="CLU_093250_0_0_1"/>
<accession>U7PJH5</accession>
<sequence>MATAGLPITTLVPFATLPTCATQCYHLYDANGACVPPAAANGDTAQYASCFCNNALISAFSTGTAGVCDSACTAAADSGGLESIHNWFSSYCSVEQKNVATNTASTTSSTSTATSTKSASSGGNKSTNNSWIATHYQWVIFVVVMVVGITSLWIGACVWHRRYLRKKDRQYALANLRASTGAASGTTGLNDRSMDHDLHDLDSHGMASPTDPAGAFAPNSYDAEKRRSNPFGRRR</sequence>
<protein>
    <recommendedName>
        <fullName evidence="6">Integral membrane protein</fullName>
    </recommendedName>
</protein>
<reference evidence="5" key="1">
    <citation type="journal article" date="2014" name="Genome Announc.">
        <title>Genome sequence of the pathogenic fungus Sporothrix schenckii (ATCC 58251).</title>
        <authorList>
            <person name="Cuomo C.A."/>
            <person name="Rodriguez-Del Valle N."/>
            <person name="Perez-Sanchez L."/>
            <person name="Abouelleil A."/>
            <person name="Goldberg J."/>
            <person name="Young S."/>
            <person name="Zeng Q."/>
            <person name="Birren B.W."/>
        </authorList>
    </citation>
    <scope>NUCLEOTIDE SEQUENCE [LARGE SCALE GENOMIC DNA]</scope>
    <source>
        <strain evidence="5">ATCC 58251 / de Perez 2211183</strain>
    </source>
</reference>
<proteinExistence type="predicted"/>
<keyword evidence="3" id="KW-0732">Signal</keyword>
<evidence type="ECO:0000256" key="1">
    <source>
        <dbReference type="SAM" id="MobiDB-lite"/>
    </source>
</evidence>
<gene>
    <name evidence="4" type="ORF">HMPREF1624_07772</name>
</gene>
<feature type="transmembrane region" description="Helical" evidence="2">
    <location>
        <begin position="138"/>
        <end position="159"/>
    </location>
</feature>